<dbReference type="SUPFAM" id="SSF55961">
    <property type="entry name" value="Bet v1-like"/>
    <property type="match status" value="1"/>
</dbReference>
<dbReference type="PANTHER" id="PTHR21266:SF57">
    <property type="entry name" value="3-CHLOROBENZOATE-3,4-DIOXYGENASE"/>
    <property type="match status" value="1"/>
</dbReference>
<evidence type="ECO:0000313" key="7">
    <source>
        <dbReference type="EMBL" id="GAA3194695.1"/>
    </source>
</evidence>
<keyword evidence="2" id="KW-0479">Metal-binding</keyword>
<evidence type="ECO:0000256" key="5">
    <source>
        <dbReference type="ARBA" id="ARBA00023014"/>
    </source>
</evidence>
<dbReference type="Gene3D" id="3.90.380.10">
    <property type="entry name" value="Naphthalene 1,2-dioxygenase Alpha Subunit, Chain A, domain 1"/>
    <property type="match status" value="1"/>
</dbReference>
<dbReference type="PANTHER" id="PTHR21266">
    <property type="entry name" value="IRON-SULFUR DOMAIN CONTAINING PROTEIN"/>
    <property type="match status" value="1"/>
</dbReference>
<dbReference type="Proteomes" id="UP001501237">
    <property type="component" value="Unassembled WGS sequence"/>
</dbReference>
<dbReference type="SUPFAM" id="SSF50022">
    <property type="entry name" value="ISP domain"/>
    <property type="match status" value="1"/>
</dbReference>
<dbReference type="RefSeq" id="WP_344821510.1">
    <property type="nucleotide sequence ID" value="NZ_BAAAUV010000001.1"/>
</dbReference>
<sequence>MPDPSDSTFDPADREILARYWYPVARTADVGNAPLPVVLLDERLVVYRADGEIVVAGDICPHRGVPLSLGSGDGTGVSCAYHGLKFGAGGRCVAVPAHPEAKIPDRMRLTTHPAVVRYGLVWTCLRPGAGQAPPEMIHWDDPGFQQVTCPGIDIAAFAGRQVEGFIDVAHFAFVHAGSFADPANTEVPDYRTARNDRGFSADYWSTVANYPHATGLKSPEGFRWLRRFDVDLPFTAQLVVHFPEGGRLNILNAASPVSARRTRMFCPIAKNFATEQPAAEIEAFNRQIFEEDREIVEVQRPENLPLDPRIEVNIPADRSSVAYRRGLRDLGLSHFFTA</sequence>
<evidence type="ECO:0000256" key="3">
    <source>
        <dbReference type="ARBA" id="ARBA00023002"/>
    </source>
</evidence>
<comment type="caution">
    <text evidence="7">The sequence shown here is derived from an EMBL/GenBank/DDBJ whole genome shotgun (WGS) entry which is preliminary data.</text>
</comment>
<keyword evidence="8" id="KW-1185">Reference proteome</keyword>
<dbReference type="InterPro" id="IPR044043">
    <property type="entry name" value="VanA_C_cat"/>
</dbReference>
<dbReference type="InterPro" id="IPR050584">
    <property type="entry name" value="Cholesterol_7-desaturase"/>
</dbReference>
<dbReference type="InterPro" id="IPR017941">
    <property type="entry name" value="Rieske_2Fe-2S"/>
</dbReference>
<proteinExistence type="predicted"/>
<organism evidence="7 8">
    <name type="scientific">Actinocorallia longicatena</name>
    <dbReference type="NCBI Taxonomy" id="111803"/>
    <lineage>
        <taxon>Bacteria</taxon>
        <taxon>Bacillati</taxon>
        <taxon>Actinomycetota</taxon>
        <taxon>Actinomycetes</taxon>
        <taxon>Streptosporangiales</taxon>
        <taxon>Thermomonosporaceae</taxon>
        <taxon>Actinocorallia</taxon>
    </lineage>
</organism>
<evidence type="ECO:0000256" key="1">
    <source>
        <dbReference type="ARBA" id="ARBA00022714"/>
    </source>
</evidence>
<dbReference type="Pfam" id="PF19112">
    <property type="entry name" value="VanA_C"/>
    <property type="match status" value="1"/>
</dbReference>
<dbReference type="EMBL" id="BAAAUV010000001">
    <property type="protein sequence ID" value="GAA3194695.1"/>
    <property type="molecule type" value="Genomic_DNA"/>
</dbReference>
<keyword evidence="1" id="KW-0001">2Fe-2S</keyword>
<evidence type="ECO:0000259" key="6">
    <source>
        <dbReference type="PROSITE" id="PS51296"/>
    </source>
</evidence>
<dbReference type="InterPro" id="IPR036922">
    <property type="entry name" value="Rieske_2Fe-2S_sf"/>
</dbReference>
<feature type="domain" description="Rieske" evidence="6">
    <location>
        <begin position="21"/>
        <end position="123"/>
    </location>
</feature>
<keyword evidence="5" id="KW-0411">Iron-sulfur</keyword>
<dbReference type="Pfam" id="PF00355">
    <property type="entry name" value="Rieske"/>
    <property type="match status" value="1"/>
</dbReference>
<evidence type="ECO:0000256" key="4">
    <source>
        <dbReference type="ARBA" id="ARBA00023004"/>
    </source>
</evidence>
<keyword evidence="3" id="KW-0560">Oxidoreductase</keyword>
<dbReference type="PROSITE" id="PS51296">
    <property type="entry name" value="RIESKE"/>
    <property type="match status" value="1"/>
</dbReference>
<evidence type="ECO:0000313" key="8">
    <source>
        <dbReference type="Proteomes" id="UP001501237"/>
    </source>
</evidence>
<keyword evidence="4" id="KW-0408">Iron</keyword>
<accession>A0ABP6PXG1</accession>
<gene>
    <name evidence="7" type="primary">hpxD</name>
    <name evidence="7" type="ORF">GCM10010468_04570</name>
</gene>
<reference evidence="8" key="1">
    <citation type="journal article" date="2019" name="Int. J. Syst. Evol. Microbiol.">
        <title>The Global Catalogue of Microorganisms (GCM) 10K type strain sequencing project: providing services to taxonomists for standard genome sequencing and annotation.</title>
        <authorList>
            <consortium name="The Broad Institute Genomics Platform"/>
            <consortium name="The Broad Institute Genome Sequencing Center for Infectious Disease"/>
            <person name="Wu L."/>
            <person name="Ma J."/>
        </authorList>
    </citation>
    <scope>NUCLEOTIDE SEQUENCE [LARGE SCALE GENOMIC DNA]</scope>
    <source>
        <strain evidence="8">JCM 9377</strain>
    </source>
</reference>
<name>A0ABP6PXG1_9ACTN</name>
<protein>
    <submittedName>
        <fullName evidence="7">Molybdenum cofactor-independent xanthine hydroxylase subunit HpxD</fullName>
    </submittedName>
</protein>
<evidence type="ECO:0000256" key="2">
    <source>
        <dbReference type="ARBA" id="ARBA00022723"/>
    </source>
</evidence>
<dbReference type="Gene3D" id="2.102.10.10">
    <property type="entry name" value="Rieske [2Fe-2S] iron-sulphur domain"/>
    <property type="match status" value="1"/>
</dbReference>